<accession>A0A8X6FTJ3</accession>
<protein>
    <submittedName>
        <fullName evidence="1">X-ray repair cross-complementing protein 5</fullName>
    </submittedName>
</protein>
<dbReference type="OrthoDB" id="30826at2759"/>
<gene>
    <name evidence="1" type="primary">Xrcc5</name>
    <name evidence="1" type="ORF">TNCT_727411</name>
</gene>
<comment type="caution">
    <text evidence="1">The sequence shown here is derived from an EMBL/GenBank/DDBJ whole genome shotgun (WGS) entry which is preliminary data.</text>
</comment>
<dbReference type="Gene3D" id="1.25.40.240">
    <property type="entry name" value="Ku, C-terminal domain"/>
    <property type="match status" value="1"/>
</dbReference>
<dbReference type="AlphaFoldDB" id="A0A8X6FTJ3"/>
<name>A0A8X6FTJ3_TRICU</name>
<keyword evidence="2" id="KW-1185">Reference proteome</keyword>
<dbReference type="InterPro" id="IPR036494">
    <property type="entry name" value="Ku_C_sf"/>
</dbReference>
<evidence type="ECO:0000313" key="1">
    <source>
        <dbReference type="EMBL" id="GFQ88283.1"/>
    </source>
</evidence>
<proteinExistence type="predicted"/>
<dbReference type="EMBL" id="BMAO01003494">
    <property type="protein sequence ID" value="GFQ88283.1"/>
    <property type="molecule type" value="Genomic_DNA"/>
</dbReference>
<sequence>MSTKFQFKTFQYLLNSQTLEFSEACKQLIDVVYKYLKTDSNLKHYHSKILSICKELRNTSLK</sequence>
<reference evidence="1" key="1">
    <citation type="submission" date="2020-07" db="EMBL/GenBank/DDBJ databases">
        <title>Multicomponent nature underlies the extraordinary mechanical properties of spider dragline silk.</title>
        <authorList>
            <person name="Kono N."/>
            <person name="Nakamura H."/>
            <person name="Mori M."/>
            <person name="Yoshida Y."/>
            <person name="Ohtoshi R."/>
            <person name="Malay A.D."/>
            <person name="Moran D.A.P."/>
            <person name="Tomita M."/>
            <person name="Numata K."/>
            <person name="Arakawa K."/>
        </authorList>
    </citation>
    <scope>NUCLEOTIDE SEQUENCE</scope>
</reference>
<dbReference type="Proteomes" id="UP000887116">
    <property type="component" value="Unassembled WGS sequence"/>
</dbReference>
<feature type="non-terminal residue" evidence="1">
    <location>
        <position position="1"/>
    </location>
</feature>
<dbReference type="SUPFAM" id="SSF101420">
    <property type="entry name" value="C-terminal domain of Ku80"/>
    <property type="match status" value="1"/>
</dbReference>
<organism evidence="1 2">
    <name type="scientific">Trichonephila clavata</name>
    <name type="common">Joro spider</name>
    <name type="synonym">Nephila clavata</name>
    <dbReference type="NCBI Taxonomy" id="2740835"/>
    <lineage>
        <taxon>Eukaryota</taxon>
        <taxon>Metazoa</taxon>
        <taxon>Ecdysozoa</taxon>
        <taxon>Arthropoda</taxon>
        <taxon>Chelicerata</taxon>
        <taxon>Arachnida</taxon>
        <taxon>Araneae</taxon>
        <taxon>Araneomorphae</taxon>
        <taxon>Entelegynae</taxon>
        <taxon>Araneoidea</taxon>
        <taxon>Nephilidae</taxon>
        <taxon>Trichonephila</taxon>
    </lineage>
</organism>
<evidence type="ECO:0000313" key="2">
    <source>
        <dbReference type="Proteomes" id="UP000887116"/>
    </source>
</evidence>